<dbReference type="AlphaFoldDB" id="A0A0C9WJ98"/>
<gene>
    <name evidence="1" type="ORF">K443DRAFT_12206</name>
</gene>
<name>A0A0C9WJ98_9AGAR</name>
<reference evidence="1 2" key="1">
    <citation type="submission" date="2014-04" db="EMBL/GenBank/DDBJ databases">
        <authorList>
            <consortium name="DOE Joint Genome Institute"/>
            <person name="Kuo A."/>
            <person name="Kohler A."/>
            <person name="Nagy L.G."/>
            <person name="Floudas D."/>
            <person name="Copeland A."/>
            <person name="Barry K.W."/>
            <person name="Cichocki N."/>
            <person name="Veneault-Fourrey C."/>
            <person name="LaButti K."/>
            <person name="Lindquist E.A."/>
            <person name="Lipzen A."/>
            <person name="Lundell T."/>
            <person name="Morin E."/>
            <person name="Murat C."/>
            <person name="Sun H."/>
            <person name="Tunlid A."/>
            <person name="Henrissat B."/>
            <person name="Grigoriev I.V."/>
            <person name="Hibbett D.S."/>
            <person name="Martin F."/>
            <person name="Nordberg H.P."/>
            <person name="Cantor M.N."/>
            <person name="Hua S.X."/>
        </authorList>
    </citation>
    <scope>NUCLEOTIDE SEQUENCE [LARGE SCALE GENOMIC DNA]</scope>
    <source>
        <strain evidence="1 2">LaAM-08-1</strain>
    </source>
</reference>
<proteinExistence type="predicted"/>
<evidence type="ECO:0000313" key="2">
    <source>
        <dbReference type="Proteomes" id="UP000054477"/>
    </source>
</evidence>
<keyword evidence="2" id="KW-1185">Reference proteome</keyword>
<sequence>MSTAHSKGAVDLSDDIPVADDEIIFHRSPFRHTLESLSSIFTDVDPAYLDPIISHQFFAEDLHRLDGGSNGLDGMDTNHCNFDDHARHLLNSLISPLCIYFTILSTFFNEEPSIPQVFFQYLKELQHIAAEFEWGAVFEYHAIFFNRCVDAMREYRDFSVWGVPDIQLMSSHIRDKAIRPDVFGSDDNQTLFSIREEAEEEYGSPPSPQRPLTVIMRRTLDTCVDDWNDLQFVSYMQYTIHDRLDLCNLPVGNPGEPFGALETVCLECSVNAGDYNQKISVSDIAERFLSYEGDDYPYLTVIRFKDHCEAMDRAWKRGMAARPIEAHCTPKEIPPQVHFPEKRRTRRTQDDPPHIKRWTISVRSWLKRKVQNFRPPTRRARNVLASLVRRNLYNGSMDSFGSFRSLDSDVMIKVTPNIFRRKSSIVSYKTLQ</sequence>
<protein>
    <submittedName>
        <fullName evidence="1">Uncharacterized protein</fullName>
    </submittedName>
</protein>
<dbReference type="OrthoDB" id="3051534at2759"/>
<dbReference type="EMBL" id="KN838799">
    <property type="protein sequence ID" value="KIJ94319.1"/>
    <property type="molecule type" value="Genomic_DNA"/>
</dbReference>
<dbReference type="HOGENOM" id="CLU_634709_0_0_1"/>
<accession>A0A0C9WJ98</accession>
<evidence type="ECO:0000313" key="1">
    <source>
        <dbReference type="EMBL" id="KIJ94319.1"/>
    </source>
</evidence>
<organism evidence="1 2">
    <name type="scientific">Laccaria amethystina LaAM-08-1</name>
    <dbReference type="NCBI Taxonomy" id="1095629"/>
    <lineage>
        <taxon>Eukaryota</taxon>
        <taxon>Fungi</taxon>
        <taxon>Dikarya</taxon>
        <taxon>Basidiomycota</taxon>
        <taxon>Agaricomycotina</taxon>
        <taxon>Agaricomycetes</taxon>
        <taxon>Agaricomycetidae</taxon>
        <taxon>Agaricales</taxon>
        <taxon>Agaricineae</taxon>
        <taxon>Hydnangiaceae</taxon>
        <taxon>Laccaria</taxon>
    </lineage>
</organism>
<dbReference type="Proteomes" id="UP000054477">
    <property type="component" value="Unassembled WGS sequence"/>
</dbReference>
<reference evidence="2" key="2">
    <citation type="submission" date="2015-01" db="EMBL/GenBank/DDBJ databases">
        <title>Evolutionary Origins and Diversification of the Mycorrhizal Mutualists.</title>
        <authorList>
            <consortium name="DOE Joint Genome Institute"/>
            <consortium name="Mycorrhizal Genomics Consortium"/>
            <person name="Kohler A."/>
            <person name="Kuo A."/>
            <person name="Nagy L.G."/>
            <person name="Floudas D."/>
            <person name="Copeland A."/>
            <person name="Barry K.W."/>
            <person name="Cichocki N."/>
            <person name="Veneault-Fourrey C."/>
            <person name="LaButti K."/>
            <person name="Lindquist E.A."/>
            <person name="Lipzen A."/>
            <person name="Lundell T."/>
            <person name="Morin E."/>
            <person name="Murat C."/>
            <person name="Riley R."/>
            <person name="Ohm R."/>
            <person name="Sun H."/>
            <person name="Tunlid A."/>
            <person name="Henrissat B."/>
            <person name="Grigoriev I.V."/>
            <person name="Hibbett D.S."/>
            <person name="Martin F."/>
        </authorList>
    </citation>
    <scope>NUCLEOTIDE SEQUENCE [LARGE SCALE GENOMIC DNA]</scope>
    <source>
        <strain evidence="2">LaAM-08-1</strain>
    </source>
</reference>